<comment type="caution">
    <text evidence="3">The sequence shown here is derived from an EMBL/GenBank/DDBJ whole genome shotgun (WGS) entry which is preliminary data.</text>
</comment>
<evidence type="ECO:0000259" key="2">
    <source>
        <dbReference type="Pfam" id="PF10419"/>
    </source>
</evidence>
<dbReference type="GO" id="GO:0000127">
    <property type="term" value="C:transcription factor TFIIIC complex"/>
    <property type="evidence" value="ECO:0007669"/>
    <property type="project" value="TreeGrafter"/>
</dbReference>
<dbReference type="Pfam" id="PF10419">
    <property type="entry name" value="TFIIIC_sub6"/>
    <property type="match status" value="1"/>
</dbReference>
<dbReference type="EMBL" id="JADOXO010000073">
    <property type="protein sequence ID" value="KAF9815245.1"/>
    <property type="molecule type" value="Genomic_DNA"/>
</dbReference>
<organism evidence="3 4">
    <name type="scientific">Rhodonia placenta</name>
    <dbReference type="NCBI Taxonomy" id="104341"/>
    <lineage>
        <taxon>Eukaryota</taxon>
        <taxon>Fungi</taxon>
        <taxon>Dikarya</taxon>
        <taxon>Basidiomycota</taxon>
        <taxon>Agaricomycotina</taxon>
        <taxon>Agaricomycetes</taxon>
        <taxon>Polyporales</taxon>
        <taxon>Adustoporiaceae</taxon>
        <taxon>Rhodonia</taxon>
    </lineage>
</organism>
<dbReference type="InterPro" id="IPR042771">
    <property type="entry name" value="GTF3C6-like"/>
</dbReference>
<evidence type="ECO:0000313" key="3">
    <source>
        <dbReference type="EMBL" id="KAF9815245.1"/>
    </source>
</evidence>
<proteinExistence type="predicted"/>
<feature type="domain" description="Transcription factor TFIIIC triple barrel" evidence="2">
    <location>
        <begin position="25"/>
        <end position="114"/>
    </location>
</feature>
<evidence type="ECO:0000313" key="4">
    <source>
        <dbReference type="Proteomes" id="UP000639403"/>
    </source>
</evidence>
<dbReference type="GO" id="GO:0006383">
    <property type="term" value="P:transcription by RNA polymerase III"/>
    <property type="evidence" value="ECO:0007669"/>
    <property type="project" value="InterPro"/>
</dbReference>
<dbReference type="Gene3D" id="2.60.40.4370">
    <property type="match status" value="1"/>
</dbReference>
<feature type="compositionally biased region" description="Basic and acidic residues" evidence="1">
    <location>
        <begin position="167"/>
        <end position="179"/>
    </location>
</feature>
<dbReference type="Proteomes" id="UP000639403">
    <property type="component" value="Unassembled WGS sequence"/>
</dbReference>
<name>A0A8H7P3C4_9APHY</name>
<feature type="region of interest" description="Disordered" evidence="1">
    <location>
        <begin position="114"/>
        <end position="179"/>
    </location>
</feature>
<protein>
    <recommendedName>
        <fullName evidence="2">Transcription factor TFIIIC triple barrel domain-containing protein</fullName>
    </recommendedName>
</protein>
<feature type="region of interest" description="Disordered" evidence="1">
    <location>
        <begin position="83"/>
        <end position="102"/>
    </location>
</feature>
<sequence>MPGISLCPGYHQVDAFGSNEEYESEEEITYVTLDLGAVEPTLVPSSSSYRLIGLDTPTPYLQLSGTIFKGQHQSLLGTELLFTDADDDHPDRTKKSLVPVGTTEQRIRFKQVELREKKEASSPEHQPVGQANKAKTKRDRIPGTLDEVAGSSVPESAASKPRKGRKSKADSKGKGKETL</sequence>
<evidence type="ECO:0000256" key="1">
    <source>
        <dbReference type="SAM" id="MobiDB-lite"/>
    </source>
</evidence>
<dbReference type="PANTHER" id="PTHR21860">
    <property type="entry name" value="TRANSCRIPTION INITIATION FACTOR IIIC TFIIIC , POLYPEPTIDE 6-RELATED"/>
    <property type="match status" value="1"/>
</dbReference>
<dbReference type="PANTHER" id="PTHR21860:SF2">
    <property type="entry name" value="GENERAL TRANSCRIPTION FACTOR 3C POLYPEPTIDE 6"/>
    <property type="match status" value="1"/>
</dbReference>
<dbReference type="InterPro" id="IPR019481">
    <property type="entry name" value="TFIIIC_triple_barrel"/>
</dbReference>
<reference evidence="3" key="1">
    <citation type="submission" date="2020-11" db="EMBL/GenBank/DDBJ databases">
        <authorList>
            <person name="Koelle M."/>
            <person name="Horta M.A.C."/>
            <person name="Nowrousian M."/>
            <person name="Ohm R.A."/>
            <person name="Benz P."/>
            <person name="Pilgard A."/>
        </authorList>
    </citation>
    <scope>NUCLEOTIDE SEQUENCE</scope>
    <source>
        <strain evidence="3">FPRL280</strain>
    </source>
</reference>
<dbReference type="AlphaFoldDB" id="A0A8H7P3C4"/>
<reference evidence="3" key="2">
    <citation type="journal article" name="Front. Microbiol.">
        <title>Degradative Capacity of Two Strains of Rhodonia placenta: From Phenotype to Genotype.</title>
        <authorList>
            <person name="Kolle M."/>
            <person name="Horta M.A.C."/>
            <person name="Nowrousian M."/>
            <person name="Ohm R.A."/>
            <person name="Benz J.P."/>
            <person name="Pilgard A."/>
        </authorList>
    </citation>
    <scope>NUCLEOTIDE SEQUENCE</scope>
    <source>
        <strain evidence="3">FPRL280</strain>
    </source>
</reference>
<accession>A0A8H7P3C4</accession>
<gene>
    <name evidence="3" type="ORF">IEO21_04692</name>
</gene>